<organism evidence="3 4">
    <name type="scientific">Persephonella hydrogeniphila</name>
    <dbReference type="NCBI Taxonomy" id="198703"/>
    <lineage>
        <taxon>Bacteria</taxon>
        <taxon>Pseudomonadati</taxon>
        <taxon>Aquificota</taxon>
        <taxon>Aquificia</taxon>
        <taxon>Aquificales</taxon>
        <taxon>Hydrogenothermaceae</taxon>
        <taxon>Persephonella</taxon>
    </lineage>
</organism>
<dbReference type="CDD" id="cd20736">
    <property type="entry name" value="PoNe_Nuclease"/>
    <property type="match status" value="1"/>
</dbReference>
<dbReference type="GO" id="GO:0003676">
    <property type="term" value="F:nucleic acid binding"/>
    <property type="evidence" value="ECO:0007669"/>
    <property type="project" value="InterPro"/>
</dbReference>
<accession>A0A285NKU4</accession>
<sequence>MKSSDIGKIFEDKAVEFLKEKGYRILDRNFRTRTGEIDIVAKDKDTVVFVEVRYRKNLSFGFPEETVNRKKMKNILSTANRYISMKNFSDFNIRFDVIAIDEKDIRHIKNAFDMDCI</sequence>
<dbReference type="PANTHER" id="PTHR34039:SF1">
    <property type="entry name" value="UPF0102 PROTEIN YRAN"/>
    <property type="match status" value="1"/>
</dbReference>
<comment type="similarity">
    <text evidence="1 2">Belongs to the UPF0102 family.</text>
</comment>
<keyword evidence="3" id="KW-0378">Hydrolase</keyword>
<evidence type="ECO:0000313" key="3">
    <source>
        <dbReference type="EMBL" id="SNZ09848.1"/>
    </source>
</evidence>
<name>A0A285NKU4_9AQUI</name>
<dbReference type="OrthoDB" id="9802516at2"/>
<dbReference type="HAMAP" id="MF_00048">
    <property type="entry name" value="UPF0102"/>
    <property type="match status" value="1"/>
</dbReference>
<dbReference type="PANTHER" id="PTHR34039">
    <property type="entry name" value="UPF0102 PROTEIN YRAN"/>
    <property type="match status" value="1"/>
</dbReference>
<dbReference type="InterPro" id="IPR011335">
    <property type="entry name" value="Restrct_endonuc-II-like"/>
</dbReference>
<dbReference type="InterPro" id="IPR011856">
    <property type="entry name" value="tRNA_endonuc-like_dom_sf"/>
</dbReference>
<dbReference type="AlphaFoldDB" id="A0A285NKU4"/>
<protein>
    <recommendedName>
        <fullName evidence="2">UPF0102 protein SAMN06265182_1633</fullName>
    </recommendedName>
</protein>
<gene>
    <name evidence="3" type="ORF">SAMN06265182_1633</name>
</gene>
<dbReference type="SUPFAM" id="SSF52980">
    <property type="entry name" value="Restriction endonuclease-like"/>
    <property type="match status" value="1"/>
</dbReference>
<dbReference type="Proteomes" id="UP000219036">
    <property type="component" value="Unassembled WGS sequence"/>
</dbReference>
<keyword evidence="3" id="KW-0255">Endonuclease</keyword>
<dbReference type="GO" id="GO:0004519">
    <property type="term" value="F:endonuclease activity"/>
    <property type="evidence" value="ECO:0007669"/>
    <property type="project" value="UniProtKB-KW"/>
</dbReference>
<dbReference type="NCBIfam" id="TIGR00252">
    <property type="entry name" value="YraN family protein"/>
    <property type="match status" value="1"/>
</dbReference>
<keyword evidence="4" id="KW-1185">Reference proteome</keyword>
<dbReference type="RefSeq" id="WP_097000795.1">
    <property type="nucleotide sequence ID" value="NZ_OBEI01000008.1"/>
</dbReference>
<evidence type="ECO:0000256" key="1">
    <source>
        <dbReference type="ARBA" id="ARBA00006738"/>
    </source>
</evidence>
<dbReference type="NCBIfam" id="NF009150">
    <property type="entry name" value="PRK12497.1-3"/>
    <property type="match status" value="1"/>
</dbReference>
<dbReference type="EMBL" id="OBEI01000008">
    <property type="protein sequence ID" value="SNZ09848.1"/>
    <property type="molecule type" value="Genomic_DNA"/>
</dbReference>
<reference evidence="4" key="1">
    <citation type="submission" date="2017-09" db="EMBL/GenBank/DDBJ databases">
        <authorList>
            <person name="Varghese N."/>
            <person name="Submissions S."/>
        </authorList>
    </citation>
    <scope>NUCLEOTIDE SEQUENCE [LARGE SCALE GENOMIC DNA]</scope>
    <source>
        <strain evidence="4">DSM 15103</strain>
    </source>
</reference>
<proteinExistence type="inferred from homology"/>
<evidence type="ECO:0000256" key="2">
    <source>
        <dbReference type="HAMAP-Rule" id="MF_00048"/>
    </source>
</evidence>
<dbReference type="Pfam" id="PF02021">
    <property type="entry name" value="UPF0102"/>
    <property type="match status" value="1"/>
</dbReference>
<evidence type="ECO:0000313" key="4">
    <source>
        <dbReference type="Proteomes" id="UP000219036"/>
    </source>
</evidence>
<keyword evidence="3" id="KW-0540">Nuclease</keyword>
<dbReference type="Gene3D" id="3.40.1350.10">
    <property type="match status" value="1"/>
</dbReference>
<dbReference type="InterPro" id="IPR003509">
    <property type="entry name" value="UPF0102_YraN-like"/>
</dbReference>